<reference evidence="1 2" key="1">
    <citation type="submission" date="2019-03" db="EMBL/GenBank/DDBJ databases">
        <title>Deep-cultivation of Planctomycetes and their phenomic and genomic characterization uncovers novel biology.</title>
        <authorList>
            <person name="Wiegand S."/>
            <person name="Jogler M."/>
            <person name="Boedeker C."/>
            <person name="Pinto D."/>
            <person name="Vollmers J."/>
            <person name="Rivas-Marin E."/>
            <person name="Kohn T."/>
            <person name="Peeters S.H."/>
            <person name="Heuer A."/>
            <person name="Rast P."/>
            <person name="Oberbeckmann S."/>
            <person name="Bunk B."/>
            <person name="Jeske O."/>
            <person name="Meyerdierks A."/>
            <person name="Storesund J.E."/>
            <person name="Kallscheuer N."/>
            <person name="Luecker S."/>
            <person name="Lage O.M."/>
            <person name="Pohl T."/>
            <person name="Merkel B.J."/>
            <person name="Hornburger P."/>
            <person name="Mueller R.-W."/>
            <person name="Bruemmer F."/>
            <person name="Labrenz M."/>
            <person name="Spormann A.M."/>
            <person name="Op den Camp H."/>
            <person name="Overmann J."/>
            <person name="Amann R."/>
            <person name="Jetten M.S.M."/>
            <person name="Mascher T."/>
            <person name="Medema M.H."/>
            <person name="Devos D.P."/>
            <person name="Kaster A.-K."/>
            <person name="Ovreas L."/>
            <person name="Rohde M."/>
            <person name="Galperin M.Y."/>
            <person name="Jogler C."/>
        </authorList>
    </citation>
    <scope>NUCLEOTIDE SEQUENCE [LARGE SCALE GENOMIC DNA]</scope>
    <source>
        <strain evidence="1 2">Enr13</strain>
    </source>
</reference>
<sequence length="57" mass="6717">MKASEKLVLRQLLFLGYRGKGVRYQKCEAPCGPFGFWYLTPFPLDKRRLENSKLTKH</sequence>
<organism evidence="1 2">
    <name type="scientific">Stieleria neptunia</name>
    <dbReference type="NCBI Taxonomy" id="2527979"/>
    <lineage>
        <taxon>Bacteria</taxon>
        <taxon>Pseudomonadati</taxon>
        <taxon>Planctomycetota</taxon>
        <taxon>Planctomycetia</taxon>
        <taxon>Pirellulales</taxon>
        <taxon>Pirellulaceae</taxon>
        <taxon>Stieleria</taxon>
    </lineage>
</organism>
<dbReference type="Proteomes" id="UP000319004">
    <property type="component" value="Chromosome"/>
</dbReference>
<dbReference type="EMBL" id="CP037423">
    <property type="protein sequence ID" value="QDV42584.1"/>
    <property type="molecule type" value="Genomic_DNA"/>
</dbReference>
<protein>
    <submittedName>
        <fullName evidence="1">Uncharacterized protein</fullName>
    </submittedName>
</protein>
<proteinExistence type="predicted"/>
<dbReference type="AlphaFoldDB" id="A0A518HP14"/>
<dbReference type="KEGG" id="snep:Enr13x_24320"/>
<evidence type="ECO:0000313" key="2">
    <source>
        <dbReference type="Proteomes" id="UP000319004"/>
    </source>
</evidence>
<name>A0A518HP14_9BACT</name>
<accession>A0A518HP14</accession>
<gene>
    <name evidence="1" type="ORF">Enr13x_24320</name>
</gene>
<keyword evidence="2" id="KW-1185">Reference proteome</keyword>
<evidence type="ECO:0000313" key="1">
    <source>
        <dbReference type="EMBL" id="QDV42584.1"/>
    </source>
</evidence>